<evidence type="ECO:0000313" key="2">
    <source>
        <dbReference type="Proteomes" id="UP000327157"/>
    </source>
</evidence>
<reference evidence="2" key="2">
    <citation type="submission" date="2019-10" db="EMBL/GenBank/DDBJ databases">
        <title>A de novo genome assembly of a pear dwarfing rootstock.</title>
        <authorList>
            <person name="Wang F."/>
            <person name="Wang J."/>
            <person name="Li S."/>
            <person name="Zhang Y."/>
            <person name="Fang M."/>
            <person name="Ma L."/>
            <person name="Zhao Y."/>
            <person name="Jiang S."/>
        </authorList>
    </citation>
    <scope>NUCLEOTIDE SEQUENCE [LARGE SCALE GENOMIC DNA]</scope>
</reference>
<evidence type="ECO:0000313" key="1">
    <source>
        <dbReference type="EMBL" id="KAB2602725.1"/>
    </source>
</evidence>
<accession>A0A5N5FHV8</accession>
<sequence>MYDNLEKVTLEDVRFEKGKGTMNWDPTIHHTLPSSTTVVGLHDQFPCFI</sequence>
<comment type="caution">
    <text evidence="1">The sequence shown here is derived from an EMBL/GenBank/DDBJ whole genome shotgun (WGS) entry which is preliminary data.</text>
</comment>
<gene>
    <name evidence="1" type="ORF">D8674_003730</name>
</gene>
<dbReference type="OrthoDB" id="10575805at2759"/>
<reference evidence="1 2" key="3">
    <citation type="submission" date="2019-11" db="EMBL/GenBank/DDBJ databases">
        <title>A de novo genome assembly of a pear dwarfing rootstock.</title>
        <authorList>
            <person name="Wang F."/>
            <person name="Wang J."/>
            <person name="Li S."/>
            <person name="Zhang Y."/>
            <person name="Fang M."/>
            <person name="Ma L."/>
            <person name="Zhao Y."/>
            <person name="Jiang S."/>
        </authorList>
    </citation>
    <scope>NUCLEOTIDE SEQUENCE [LARGE SCALE GENOMIC DNA]</scope>
    <source>
        <strain evidence="1">S2</strain>
        <tissue evidence="1">Leaf</tissue>
    </source>
</reference>
<dbReference type="AlphaFoldDB" id="A0A5N5FHV8"/>
<reference evidence="1 2" key="1">
    <citation type="submission" date="2019-09" db="EMBL/GenBank/DDBJ databases">
        <authorList>
            <person name="Ou C."/>
        </authorList>
    </citation>
    <scope>NUCLEOTIDE SEQUENCE [LARGE SCALE GENOMIC DNA]</scope>
    <source>
        <strain evidence="1">S2</strain>
        <tissue evidence="1">Leaf</tissue>
    </source>
</reference>
<protein>
    <submittedName>
        <fullName evidence="1">Uncharacterized protein</fullName>
    </submittedName>
</protein>
<dbReference type="EMBL" id="SMOL01000695">
    <property type="protein sequence ID" value="KAB2602725.1"/>
    <property type="molecule type" value="Genomic_DNA"/>
</dbReference>
<organism evidence="1 2">
    <name type="scientific">Pyrus ussuriensis x Pyrus communis</name>
    <dbReference type="NCBI Taxonomy" id="2448454"/>
    <lineage>
        <taxon>Eukaryota</taxon>
        <taxon>Viridiplantae</taxon>
        <taxon>Streptophyta</taxon>
        <taxon>Embryophyta</taxon>
        <taxon>Tracheophyta</taxon>
        <taxon>Spermatophyta</taxon>
        <taxon>Magnoliopsida</taxon>
        <taxon>eudicotyledons</taxon>
        <taxon>Gunneridae</taxon>
        <taxon>Pentapetalae</taxon>
        <taxon>rosids</taxon>
        <taxon>fabids</taxon>
        <taxon>Rosales</taxon>
        <taxon>Rosaceae</taxon>
        <taxon>Amygdaloideae</taxon>
        <taxon>Maleae</taxon>
        <taxon>Pyrus</taxon>
    </lineage>
</organism>
<name>A0A5N5FHV8_9ROSA</name>
<proteinExistence type="predicted"/>
<dbReference type="Proteomes" id="UP000327157">
    <property type="component" value="Chromosome 10"/>
</dbReference>
<keyword evidence="2" id="KW-1185">Reference proteome</keyword>